<dbReference type="AlphaFoldDB" id="A0AAV7PWV1"/>
<sequence length="257" mass="28219">MFAWKVSGLLLNLISAIALIVSVATNQWVVTPTTYFGLWIACIDLYSDSFCRTIPSVSVFLNVTRTFLLMSIVFLVMSEIMQLVAIKSPNLLRKMKMHKLVRTWCLNAGLFTVIGMSVFTATSGINPETDHYSWSYALGWVSAAVSLVAGIIAYYVFMKGIPDVLAQPEPVTGQTALYMANPYTAQPGAAQQYPVQPGVFQPYSGPPMLIQPYPGSTEGVLPYLEPPPAYAPQTDVALPYPACPLQEAFPPQPEKHF</sequence>
<dbReference type="Pfam" id="PF00822">
    <property type="entry name" value="PMP22_Claudin"/>
    <property type="match status" value="1"/>
</dbReference>
<proteinExistence type="predicted"/>
<evidence type="ECO:0000256" key="3">
    <source>
        <dbReference type="ARBA" id="ARBA00022989"/>
    </source>
</evidence>
<protein>
    <submittedName>
        <fullName evidence="6">Uncharacterized protein</fullName>
    </submittedName>
</protein>
<dbReference type="GO" id="GO:0005886">
    <property type="term" value="C:plasma membrane"/>
    <property type="evidence" value="ECO:0007669"/>
    <property type="project" value="TreeGrafter"/>
</dbReference>
<evidence type="ECO:0000256" key="5">
    <source>
        <dbReference type="SAM" id="Phobius"/>
    </source>
</evidence>
<keyword evidence="4 5" id="KW-0472">Membrane</keyword>
<dbReference type="Proteomes" id="UP001066276">
    <property type="component" value="Chromosome 7"/>
</dbReference>
<keyword evidence="3 5" id="KW-1133">Transmembrane helix</keyword>
<accession>A0AAV7PWV1</accession>
<name>A0AAV7PWV1_PLEWA</name>
<keyword evidence="7" id="KW-1185">Reference proteome</keyword>
<feature type="transmembrane region" description="Helical" evidence="5">
    <location>
        <begin position="104"/>
        <end position="125"/>
    </location>
</feature>
<comment type="caution">
    <text evidence="6">The sequence shown here is derived from an EMBL/GenBank/DDBJ whole genome shotgun (WGS) entry which is preliminary data.</text>
</comment>
<evidence type="ECO:0000313" key="7">
    <source>
        <dbReference type="Proteomes" id="UP001066276"/>
    </source>
</evidence>
<dbReference type="Gene3D" id="1.20.140.150">
    <property type="match status" value="1"/>
</dbReference>
<gene>
    <name evidence="6" type="ORF">NDU88_010819</name>
</gene>
<dbReference type="PANTHER" id="PTHR10671">
    <property type="entry name" value="EPITHELIAL MEMBRANE PROTEIN-RELATED"/>
    <property type="match status" value="1"/>
</dbReference>
<evidence type="ECO:0000313" key="6">
    <source>
        <dbReference type="EMBL" id="KAJ1132510.1"/>
    </source>
</evidence>
<comment type="subcellular location">
    <subcellularLocation>
        <location evidence="1">Membrane</location>
        <topology evidence="1">Multi-pass membrane protein</topology>
    </subcellularLocation>
</comment>
<keyword evidence="2 5" id="KW-0812">Transmembrane</keyword>
<feature type="transmembrane region" description="Helical" evidence="5">
    <location>
        <begin position="137"/>
        <end position="157"/>
    </location>
</feature>
<organism evidence="6 7">
    <name type="scientific">Pleurodeles waltl</name>
    <name type="common">Iberian ribbed newt</name>
    <dbReference type="NCBI Taxonomy" id="8319"/>
    <lineage>
        <taxon>Eukaryota</taxon>
        <taxon>Metazoa</taxon>
        <taxon>Chordata</taxon>
        <taxon>Craniata</taxon>
        <taxon>Vertebrata</taxon>
        <taxon>Euteleostomi</taxon>
        <taxon>Amphibia</taxon>
        <taxon>Batrachia</taxon>
        <taxon>Caudata</taxon>
        <taxon>Salamandroidea</taxon>
        <taxon>Salamandridae</taxon>
        <taxon>Pleurodelinae</taxon>
        <taxon>Pleurodeles</taxon>
    </lineage>
</organism>
<feature type="transmembrane region" description="Helical" evidence="5">
    <location>
        <begin position="9"/>
        <end position="29"/>
    </location>
</feature>
<evidence type="ECO:0000256" key="2">
    <source>
        <dbReference type="ARBA" id="ARBA00022692"/>
    </source>
</evidence>
<evidence type="ECO:0000256" key="4">
    <source>
        <dbReference type="ARBA" id="ARBA00023136"/>
    </source>
</evidence>
<dbReference type="PANTHER" id="PTHR10671:SF108">
    <property type="entry name" value="CLAUDIN FAMILY PROTEIN-RELATED"/>
    <property type="match status" value="1"/>
</dbReference>
<dbReference type="InterPro" id="IPR050579">
    <property type="entry name" value="PMP-22/EMP/MP20-like"/>
</dbReference>
<reference evidence="6" key="1">
    <citation type="journal article" date="2022" name="bioRxiv">
        <title>Sequencing and chromosome-scale assembly of the giantPleurodeles waltlgenome.</title>
        <authorList>
            <person name="Brown T."/>
            <person name="Elewa A."/>
            <person name="Iarovenko S."/>
            <person name="Subramanian E."/>
            <person name="Araus A.J."/>
            <person name="Petzold A."/>
            <person name="Susuki M."/>
            <person name="Suzuki K.-i.T."/>
            <person name="Hayashi T."/>
            <person name="Toyoda A."/>
            <person name="Oliveira C."/>
            <person name="Osipova E."/>
            <person name="Leigh N.D."/>
            <person name="Simon A."/>
            <person name="Yun M.H."/>
        </authorList>
    </citation>
    <scope>NUCLEOTIDE SEQUENCE</scope>
    <source>
        <strain evidence="6">20211129_DDA</strain>
        <tissue evidence="6">Liver</tissue>
    </source>
</reference>
<dbReference type="InterPro" id="IPR004031">
    <property type="entry name" value="PMP22/EMP/MP20/Claudin"/>
</dbReference>
<dbReference type="EMBL" id="JANPWB010000011">
    <property type="protein sequence ID" value="KAJ1132510.1"/>
    <property type="molecule type" value="Genomic_DNA"/>
</dbReference>
<evidence type="ECO:0000256" key="1">
    <source>
        <dbReference type="ARBA" id="ARBA00004141"/>
    </source>
</evidence>